<dbReference type="Gene3D" id="1.20.1530.20">
    <property type="match status" value="1"/>
</dbReference>
<evidence type="ECO:0000256" key="12">
    <source>
        <dbReference type="SAM" id="Phobius"/>
    </source>
</evidence>
<evidence type="ECO:0000313" key="15">
    <source>
        <dbReference type="Proteomes" id="UP000717981"/>
    </source>
</evidence>
<name>A0A921THX5_9GAMM</name>
<dbReference type="PROSITE" id="PS51201">
    <property type="entry name" value="RCK_N"/>
    <property type="match status" value="1"/>
</dbReference>
<feature type="transmembrane region" description="Helical" evidence="12">
    <location>
        <begin position="91"/>
        <end position="113"/>
    </location>
</feature>
<evidence type="ECO:0000259" key="13">
    <source>
        <dbReference type="PROSITE" id="PS51201"/>
    </source>
</evidence>
<evidence type="ECO:0000256" key="8">
    <source>
        <dbReference type="ARBA" id="ARBA00022989"/>
    </source>
</evidence>
<dbReference type="FunFam" id="3.40.50.720:FF:000036">
    <property type="entry name" value="Glutathione-regulated potassium-efflux system protein KefB"/>
    <property type="match status" value="1"/>
</dbReference>
<dbReference type="Proteomes" id="UP000717981">
    <property type="component" value="Unassembled WGS sequence"/>
</dbReference>
<feature type="domain" description="RCK N-terminal" evidence="13">
    <location>
        <begin position="408"/>
        <end position="526"/>
    </location>
</feature>
<feature type="transmembrane region" description="Helical" evidence="12">
    <location>
        <begin position="6"/>
        <end position="24"/>
    </location>
</feature>
<keyword evidence="7" id="KW-0630">Potassium</keyword>
<evidence type="ECO:0000313" key="14">
    <source>
        <dbReference type="EMBL" id="KAF1688940.1"/>
    </source>
</evidence>
<keyword evidence="5" id="KW-0633">Potassium transport</keyword>
<feature type="transmembrane region" description="Helical" evidence="12">
    <location>
        <begin position="60"/>
        <end position="79"/>
    </location>
</feature>
<comment type="similarity">
    <text evidence="2">Belongs to the monovalent cation:proton antiporter 2 (CPA2) transporter (TC 2.A.37) family.</text>
</comment>
<dbReference type="Gene3D" id="3.40.50.720">
    <property type="entry name" value="NAD(P)-binding Rossmann-like Domain"/>
    <property type="match status" value="1"/>
</dbReference>
<dbReference type="GO" id="GO:0005886">
    <property type="term" value="C:plasma membrane"/>
    <property type="evidence" value="ECO:0007669"/>
    <property type="project" value="TreeGrafter"/>
</dbReference>
<dbReference type="RefSeq" id="WP_162124456.1">
    <property type="nucleotide sequence ID" value="NZ_PDWK01000031.1"/>
</dbReference>
<organism evidence="14 15">
    <name type="scientific">Pseudoxanthomonas taiwanensis</name>
    <dbReference type="NCBI Taxonomy" id="176598"/>
    <lineage>
        <taxon>Bacteria</taxon>
        <taxon>Pseudomonadati</taxon>
        <taxon>Pseudomonadota</taxon>
        <taxon>Gammaproteobacteria</taxon>
        <taxon>Lysobacterales</taxon>
        <taxon>Lysobacteraceae</taxon>
        <taxon>Pseudoxanthomonas</taxon>
    </lineage>
</organism>
<dbReference type="InterPro" id="IPR006153">
    <property type="entry name" value="Cation/H_exchanger_TM"/>
</dbReference>
<keyword evidence="9" id="KW-0406">Ion transport</keyword>
<dbReference type="GO" id="GO:0008324">
    <property type="term" value="F:monoatomic cation transmembrane transporter activity"/>
    <property type="evidence" value="ECO:0007669"/>
    <property type="project" value="InterPro"/>
</dbReference>
<reference evidence="14" key="1">
    <citation type="submission" date="2017-10" db="EMBL/GenBank/DDBJ databases">
        <title>Whole genome sequencing of members of genus Pseudoxanthomonas.</title>
        <authorList>
            <person name="Kumar S."/>
            <person name="Bansal K."/>
            <person name="Kaur A."/>
            <person name="Patil P."/>
            <person name="Sharma S."/>
            <person name="Patil P.B."/>
        </authorList>
    </citation>
    <scope>NUCLEOTIDE SEQUENCE</scope>
    <source>
        <strain evidence="14">DSM 22914</strain>
    </source>
</reference>
<feature type="transmembrane region" description="Helical" evidence="12">
    <location>
        <begin position="119"/>
        <end position="140"/>
    </location>
</feature>
<evidence type="ECO:0000256" key="10">
    <source>
        <dbReference type="ARBA" id="ARBA00023136"/>
    </source>
</evidence>
<feature type="transmembrane region" description="Helical" evidence="12">
    <location>
        <begin position="361"/>
        <end position="380"/>
    </location>
</feature>
<feature type="transmembrane region" description="Helical" evidence="12">
    <location>
        <begin position="152"/>
        <end position="174"/>
    </location>
</feature>
<keyword evidence="4" id="KW-0050">Antiport</keyword>
<evidence type="ECO:0000256" key="6">
    <source>
        <dbReference type="ARBA" id="ARBA00022692"/>
    </source>
</evidence>
<dbReference type="NCBIfam" id="TIGR00932">
    <property type="entry name" value="2a37"/>
    <property type="match status" value="1"/>
</dbReference>
<accession>A0A921THX5</accession>
<evidence type="ECO:0000256" key="4">
    <source>
        <dbReference type="ARBA" id="ARBA00022449"/>
    </source>
</evidence>
<dbReference type="InterPro" id="IPR004771">
    <property type="entry name" value="K/H_exchanger"/>
</dbReference>
<dbReference type="AlphaFoldDB" id="A0A921THX5"/>
<keyword evidence="15" id="KW-1185">Reference proteome</keyword>
<dbReference type="GO" id="GO:0012505">
    <property type="term" value="C:endomembrane system"/>
    <property type="evidence" value="ECO:0007669"/>
    <property type="project" value="UniProtKB-SubCell"/>
</dbReference>
<dbReference type="PANTHER" id="PTHR46157:SF4">
    <property type="entry name" value="K(+) EFFLUX ANTIPORTER 3, CHLOROPLASTIC"/>
    <property type="match status" value="1"/>
</dbReference>
<feature type="compositionally biased region" description="Low complexity" evidence="11">
    <location>
        <begin position="597"/>
        <end position="614"/>
    </location>
</feature>
<feature type="transmembrane region" description="Helical" evidence="12">
    <location>
        <begin position="269"/>
        <end position="286"/>
    </location>
</feature>
<feature type="transmembrane region" description="Helical" evidence="12">
    <location>
        <begin position="31"/>
        <end position="48"/>
    </location>
</feature>
<evidence type="ECO:0000256" key="1">
    <source>
        <dbReference type="ARBA" id="ARBA00004127"/>
    </source>
</evidence>
<keyword evidence="10 12" id="KW-0472">Membrane</keyword>
<protein>
    <submittedName>
        <fullName evidence="14">Glutathione-regulated potassium-efflux system protein KefB</fullName>
    </submittedName>
</protein>
<evidence type="ECO:0000256" key="2">
    <source>
        <dbReference type="ARBA" id="ARBA00005551"/>
    </source>
</evidence>
<dbReference type="SUPFAM" id="SSF51735">
    <property type="entry name" value="NAD(P)-binding Rossmann-fold domains"/>
    <property type="match status" value="1"/>
</dbReference>
<dbReference type="OrthoDB" id="9781411at2"/>
<dbReference type="InterPro" id="IPR036291">
    <property type="entry name" value="NAD(P)-bd_dom_sf"/>
</dbReference>
<keyword evidence="6 12" id="KW-0812">Transmembrane</keyword>
<comment type="caution">
    <text evidence="14">The sequence shown here is derived from an EMBL/GenBank/DDBJ whole genome shotgun (WGS) entry which is preliminary data.</text>
</comment>
<feature type="transmembrane region" description="Helical" evidence="12">
    <location>
        <begin position="186"/>
        <end position="205"/>
    </location>
</feature>
<feature type="transmembrane region" description="Helical" evidence="12">
    <location>
        <begin position="298"/>
        <end position="316"/>
    </location>
</feature>
<dbReference type="GO" id="GO:1902600">
    <property type="term" value="P:proton transmembrane transport"/>
    <property type="evidence" value="ECO:0007669"/>
    <property type="project" value="InterPro"/>
</dbReference>
<dbReference type="Pfam" id="PF02254">
    <property type="entry name" value="TrkA_N"/>
    <property type="match status" value="1"/>
</dbReference>
<dbReference type="PANTHER" id="PTHR46157">
    <property type="entry name" value="K(+) EFFLUX ANTIPORTER 3, CHLOROPLASTIC"/>
    <property type="match status" value="1"/>
</dbReference>
<evidence type="ECO:0000256" key="7">
    <source>
        <dbReference type="ARBA" id="ARBA00022958"/>
    </source>
</evidence>
<evidence type="ECO:0000256" key="3">
    <source>
        <dbReference type="ARBA" id="ARBA00022448"/>
    </source>
</evidence>
<evidence type="ECO:0000256" key="5">
    <source>
        <dbReference type="ARBA" id="ARBA00022538"/>
    </source>
</evidence>
<evidence type="ECO:0000256" key="9">
    <source>
        <dbReference type="ARBA" id="ARBA00023065"/>
    </source>
</evidence>
<keyword evidence="3" id="KW-0813">Transport</keyword>
<feature type="transmembrane region" description="Helical" evidence="12">
    <location>
        <begin position="328"/>
        <end position="349"/>
    </location>
</feature>
<gene>
    <name evidence="14" type="ORF">CR938_07730</name>
</gene>
<dbReference type="EMBL" id="PDWK01000031">
    <property type="protein sequence ID" value="KAF1688940.1"/>
    <property type="molecule type" value="Genomic_DNA"/>
</dbReference>
<feature type="region of interest" description="Disordered" evidence="11">
    <location>
        <begin position="597"/>
        <end position="622"/>
    </location>
</feature>
<evidence type="ECO:0000256" key="11">
    <source>
        <dbReference type="SAM" id="MobiDB-lite"/>
    </source>
</evidence>
<comment type="subcellular location">
    <subcellularLocation>
        <location evidence="1">Endomembrane system</location>
        <topology evidence="1">Multi-pass membrane protein</topology>
    </subcellularLocation>
</comment>
<dbReference type="InterPro" id="IPR038770">
    <property type="entry name" value="Na+/solute_symporter_sf"/>
</dbReference>
<feature type="transmembrane region" description="Helical" evidence="12">
    <location>
        <begin position="217"/>
        <end position="235"/>
    </location>
</feature>
<dbReference type="Pfam" id="PF00999">
    <property type="entry name" value="Na_H_Exchanger"/>
    <property type="match status" value="1"/>
</dbReference>
<proteinExistence type="inferred from homology"/>
<dbReference type="GO" id="GO:0006813">
    <property type="term" value="P:potassium ion transport"/>
    <property type="evidence" value="ECO:0007669"/>
    <property type="project" value="UniProtKB-KW"/>
</dbReference>
<sequence>MDTPLPTGGGLELALVLLVAAIIAVPLFRRLGLVAVLAYLATGVALGPDGLGMVNDPERILEASEVGVVMLLFVIGLEVSPARLMLMRQRVFGAGGAQVALSALLAGSALLAWGLSWKGALVTGLGLALSSTAVGLQLLAERKQLGSDYGRLAFAILLFQDLIAIPLLAAIPLLGGAKNETLTWTMVAHALGALALVWFGGRVMTYRTLRMVARTQAPEVFTATALLAVLGSAWIVQQAGLSPGLGAFIAGVLLADSEYRHELESQIEPFKGLLLGLFFIAVGMGIDLDRIADEPLLIGGGVAGLLLAKFLVLYAVGRFSKLSRQQALMLGGTLWLGGEFAFVVFHEALRVRLLAGEDHDRLVAIVGVSMALMPLLLLALERRMREHRLHHPAAAPPPRYDAPDPDHRPQVLVAGVGRFGQIVVRLLAAQRIPYVALENSPERVEEVRRGGSVIYYGDPTRPDLLRAAGAAHARVFAVCTDDPDANLRAVRLIRRLYPQARILARARNRQHAWRLMDLGAEPFRELFGSSLEMGERVLQEVGVPAEVAASHVRRFRAHDEALLREQYLVYDDDAAVIQSARQARDDLLRLFDADSASAGATGDAPSGGPAAGSTDTGGAPRA</sequence>
<dbReference type="GO" id="GO:0015297">
    <property type="term" value="F:antiporter activity"/>
    <property type="evidence" value="ECO:0007669"/>
    <property type="project" value="UniProtKB-KW"/>
</dbReference>
<keyword evidence="8 12" id="KW-1133">Transmembrane helix</keyword>
<dbReference type="InterPro" id="IPR003148">
    <property type="entry name" value="RCK_N"/>
</dbReference>